<protein>
    <submittedName>
        <fullName evidence="1">Uncharacterized protein</fullName>
    </submittedName>
</protein>
<accession>A0ABX0QZY5</accession>
<dbReference type="Proteomes" id="UP000780690">
    <property type="component" value="Unassembled WGS sequence"/>
</dbReference>
<sequence length="72" mass="7890">MQRFALLSGSDDLFRYGVGASHLVHGDIAAVLLAAPYGFIEDGSNYYLFTAKPFPSGSVQDDLHKWLRTVAD</sequence>
<reference evidence="1 2" key="1">
    <citation type="journal article" date="2019" name="bioRxiv">
        <title>Bacteria contribute to plant secondary compound degradation in a generalist herbivore system.</title>
        <authorList>
            <person name="Francoeur C.B."/>
            <person name="Khadempour L."/>
            <person name="Moreira-Soto R.D."/>
            <person name="Gotting K."/>
            <person name="Book A.J."/>
            <person name="Pinto-Tomas A.A."/>
            <person name="Keefover-Ring K."/>
            <person name="Currie C.R."/>
        </authorList>
    </citation>
    <scope>NUCLEOTIDE SEQUENCE [LARGE SCALE GENOMIC DNA]</scope>
    <source>
        <strain evidence="1 2">Acro-805</strain>
    </source>
</reference>
<gene>
    <name evidence="1" type="ORF">F3J38_21175</name>
</gene>
<dbReference type="EMBL" id="VWXD01000008">
    <property type="protein sequence ID" value="NIF02537.1"/>
    <property type="molecule type" value="Genomic_DNA"/>
</dbReference>
<dbReference type="RefSeq" id="WP_167141622.1">
    <property type="nucleotide sequence ID" value="NZ_JBGMNH010000010.1"/>
</dbReference>
<evidence type="ECO:0000313" key="2">
    <source>
        <dbReference type="Proteomes" id="UP000780690"/>
    </source>
</evidence>
<name>A0ABX0QZY5_9GAMM</name>
<organism evidence="1 2">
    <name type="scientific">Candidatus Pantoea formicae</name>
    <dbReference type="NCBI Taxonomy" id="2608355"/>
    <lineage>
        <taxon>Bacteria</taxon>
        <taxon>Pseudomonadati</taxon>
        <taxon>Pseudomonadota</taxon>
        <taxon>Gammaproteobacteria</taxon>
        <taxon>Enterobacterales</taxon>
        <taxon>Erwiniaceae</taxon>
        <taxon>Pantoea</taxon>
    </lineage>
</organism>
<evidence type="ECO:0000313" key="1">
    <source>
        <dbReference type="EMBL" id="NIF02537.1"/>
    </source>
</evidence>
<proteinExistence type="predicted"/>
<keyword evidence="2" id="KW-1185">Reference proteome</keyword>
<comment type="caution">
    <text evidence="1">The sequence shown here is derived from an EMBL/GenBank/DDBJ whole genome shotgun (WGS) entry which is preliminary data.</text>
</comment>